<evidence type="ECO:0000313" key="2">
    <source>
        <dbReference type="EMBL" id="CAK0774043.1"/>
    </source>
</evidence>
<evidence type="ECO:0000256" key="1">
    <source>
        <dbReference type="SAM" id="SignalP"/>
    </source>
</evidence>
<sequence>MNPARCLVTVSLLAALLVAASASEDNVDLPVATEGTKEWVALVAQAMSLGGRDREQSLQALDSFQSATMAKLQKRADGLNKLQKGDFSDVLHDLLTNAVSITAPVFFSSATDLFQSQFAAISFGFTGFQYSPCAIPVTPLGIGIFPQGVNIQPQFFNIAPTGVNIQPQGASISPNLIVIGPYDTTVAGQGLNIAPSLIVVAPTKEVVNPVGPLAISDTLVSVEVPALP</sequence>
<accession>A0AAV1I1F5</accession>
<feature type="chain" id="PRO_5043606417" description="Extracellular protein" evidence="1">
    <location>
        <begin position="23"/>
        <end position="228"/>
    </location>
</feature>
<dbReference type="AlphaFoldDB" id="A0AAV1I1F5"/>
<keyword evidence="3" id="KW-1185">Reference proteome</keyword>
<feature type="signal peptide" evidence="1">
    <location>
        <begin position="1"/>
        <end position="22"/>
    </location>
</feature>
<dbReference type="EMBL" id="CAUYUE010000005">
    <property type="protein sequence ID" value="CAK0774043.1"/>
    <property type="molecule type" value="Genomic_DNA"/>
</dbReference>
<protein>
    <recommendedName>
        <fullName evidence="4">Extracellular protein</fullName>
    </recommendedName>
</protein>
<dbReference type="Proteomes" id="UP001314263">
    <property type="component" value="Unassembled WGS sequence"/>
</dbReference>
<evidence type="ECO:0008006" key="4">
    <source>
        <dbReference type="Google" id="ProtNLM"/>
    </source>
</evidence>
<reference evidence="2 3" key="1">
    <citation type="submission" date="2023-10" db="EMBL/GenBank/DDBJ databases">
        <authorList>
            <person name="Maclean D."/>
            <person name="Macfadyen A."/>
        </authorList>
    </citation>
    <scope>NUCLEOTIDE SEQUENCE [LARGE SCALE GENOMIC DNA]</scope>
</reference>
<keyword evidence="1" id="KW-0732">Signal</keyword>
<proteinExistence type="predicted"/>
<evidence type="ECO:0000313" key="3">
    <source>
        <dbReference type="Proteomes" id="UP001314263"/>
    </source>
</evidence>
<organism evidence="2 3">
    <name type="scientific">Coccomyxa viridis</name>
    <dbReference type="NCBI Taxonomy" id="1274662"/>
    <lineage>
        <taxon>Eukaryota</taxon>
        <taxon>Viridiplantae</taxon>
        <taxon>Chlorophyta</taxon>
        <taxon>core chlorophytes</taxon>
        <taxon>Trebouxiophyceae</taxon>
        <taxon>Trebouxiophyceae incertae sedis</taxon>
        <taxon>Coccomyxaceae</taxon>
        <taxon>Coccomyxa</taxon>
    </lineage>
</organism>
<comment type="caution">
    <text evidence="2">The sequence shown here is derived from an EMBL/GenBank/DDBJ whole genome shotgun (WGS) entry which is preliminary data.</text>
</comment>
<gene>
    <name evidence="2" type="ORF">CVIRNUC_004128</name>
</gene>
<name>A0AAV1I1F5_9CHLO</name>